<keyword evidence="1" id="KW-0472">Membrane</keyword>
<dbReference type="GeneID" id="114246637"/>
<accession>A0A6J2K077</accession>
<protein>
    <submittedName>
        <fullName evidence="3">Uncharacterized protein LOC114246637</fullName>
    </submittedName>
</protein>
<dbReference type="KEGG" id="bman:114246637"/>
<dbReference type="Proteomes" id="UP000504629">
    <property type="component" value="Unplaced"/>
</dbReference>
<evidence type="ECO:0000313" key="2">
    <source>
        <dbReference type="Proteomes" id="UP000504629"/>
    </source>
</evidence>
<dbReference type="OrthoDB" id="7405106at2759"/>
<evidence type="ECO:0000256" key="1">
    <source>
        <dbReference type="SAM" id="Phobius"/>
    </source>
</evidence>
<name>A0A6J2K077_BOMMA</name>
<feature type="transmembrane region" description="Helical" evidence="1">
    <location>
        <begin position="89"/>
        <end position="116"/>
    </location>
</feature>
<keyword evidence="1" id="KW-0812">Transmembrane</keyword>
<reference evidence="3" key="1">
    <citation type="submission" date="2025-08" db="UniProtKB">
        <authorList>
            <consortium name="RefSeq"/>
        </authorList>
    </citation>
    <scope>IDENTIFICATION</scope>
    <source>
        <tissue evidence="3">Silk gland</tissue>
    </source>
</reference>
<dbReference type="RefSeq" id="XP_028035078.1">
    <property type="nucleotide sequence ID" value="XM_028179277.1"/>
</dbReference>
<keyword evidence="2" id="KW-1185">Reference proteome</keyword>
<evidence type="ECO:0000313" key="3">
    <source>
        <dbReference type="RefSeq" id="XP_028035078.1"/>
    </source>
</evidence>
<proteinExistence type="predicted"/>
<dbReference type="AlphaFoldDB" id="A0A6J2K077"/>
<organism evidence="2 3">
    <name type="scientific">Bombyx mandarina</name>
    <name type="common">Wild silk moth</name>
    <name type="synonym">Wild silkworm</name>
    <dbReference type="NCBI Taxonomy" id="7092"/>
    <lineage>
        <taxon>Eukaryota</taxon>
        <taxon>Metazoa</taxon>
        <taxon>Ecdysozoa</taxon>
        <taxon>Arthropoda</taxon>
        <taxon>Hexapoda</taxon>
        <taxon>Insecta</taxon>
        <taxon>Pterygota</taxon>
        <taxon>Neoptera</taxon>
        <taxon>Endopterygota</taxon>
        <taxon>Lepidoptera</taxon>
        <taxon>Glossata</taxon>
        <taxon>Ditrysia</taxon>
        <taxon>Bombycoidea</taxon>
        <taxon>Bombycidae</taxon>
        <taxon>Bombycinae</taxon>
        <taxon>Bombyx</taxon>
    </lineage>
</organism>
<sequence length="136" mass="15550">MPCKCTGIKGANDKCSLNASLDIQNRGPNRIVELNEPKCKQKVIVHRCNIFTRTAENIYDKCASYNLRYCPFGRFVKSNNHLVNVSKDVLILLCFLIANFIVLMIIIFNISCDVYFGIKQAATRRSAVLTYRKFIH</sequence>
<gene>
    <name evidence="3" type="primary">LOC114246637</name>
</gene>
<keyword evidence="1" id="KW-1133">Transmembrane helix</keyword>